<dbReference type="Proteomes" id="UP001152320">
    <property type="component" value="Chromosome 8"/>
</dbReference>
<evidence type="ECO:0000313" key="2">
    <source>
        <dbReference type="EMBL" id="KAJ8037552.1"/>
    </source>
</evidence>
<dbReference type="OrthoDB" id="7312725at2759"/>
<reference evidence="2" key="1">
    <citation type="submission" date="2021-10" db="EMBL/GenBank/DDBJ databases">
        <title>Tropical sea cucumber genome reveals ecological adaptation and Cuvierian tubules defense mechanism.</title>
        <authorList>
            <person name="Chen T."/>
        </authorList>
    </citation>
    <scope>NUCLEOTIDE SEQUENCE</scope>
    <source>
        <strain evidence="2">Nanhai2018</strain>
        <tissue evidence="2">Muscle</tissue>
    </source>
</reference>
<accession>A0A9Q1C375</accession>
<dbReference type="InterPro" id="IPR048365">
    <property type="entry name" value="TNP-like_RNaseH_N"/>
</dbReference>
<keyword evidence="3" id="KW-1185">Reference proteome</keyword>
<dbReference type="AlphaFoldDB" id="A0A9Q1C375"/>
<organism evidence="2 3">
    <name type="scientific">Holothuria leucospilota</name>
    <name type="common">Black long sea cucumber</name>
    <name type="synonym">Mertensiothuria leucospilota</name>
    <dbReference type="NCBI Taxonomy" id="206669"/>
    <lineage>
        <taxon>Eukaryota</taxon>
        <taxon>Metazoa</taxon>
        <taxon>Echinodermata</taxon>
        <taxon>Eleutherozoa</taxon>
        <taxon>Echinozoa</taxon>
        <taxon>Holothuroidea</taxon>
        <taxon>Aspidochirotacea</taxon>
        <taxon>Aspidochirotida</taxon>
        <taxon>Holothuriidae</taxon>
        <taxon>Holothuria</taxon>
    </lineage>
</organism>
<proteinExistence type="predicted"/>
<evidence type="ECO:0000313" key="3">
    <source>
        <dbReference type="Proteomes" id="UP001152320"/>
    </source>
</evidence>
<gene>
    <name evidence="2" type="ORF">HOLleu_18391</name>
</gene>
<comment type="caution">
    <text evidence="2">The sequence shown here is derived from an EMBL/GenBank/DDBJ whole genome shotgun (WGS) entry which is preliminary data.</text>
</comment>
<dbReference type="EMBL" id="JAIZAY010000008">
    <property type="protein sequence ID" value="KAJ8037552.1"/>
    <property type="molecule type" value="Genomic_DNA"/>
</dbReference>
<dbReference type="Pfam" id="PF21787">
    <property type="entry name" value="TNP-like_RNaseH_N"/>
    <property type="match status" value="1"/>
</dbReference>
<evidence type="ECO:0000259" key="1">
    <source>
        <dbReference type="Pfam" id="PF21787"/>
    </source>
</evidence>
<feature type="domain" description="Transposable element P transposase-like RNase H" evidence="1">
    <location>
        <begin position="2"/>
        <end position="43"/>
    </location>
</feature>
<sequence>MKSITGIDLSTLITECLWRAHDAGAHIICITCDGAASNQTMAIYLRASLHHAALRGTFIHPADGSTIFYMPDAVHMIKLLRNTLKANKELFYDGNKQVSFI</sequence>
<name>A0A9Q1C375_HOLLE</name>
<protein>
    <recommendedName>
        <fullName evidence="1">Transposable element P transposase-like RNase H domain-containing protein</fullName>
    </recommendedName>
</protein>